<protein>
    <submittedName>
        <fullName evidence="2">Uncharacterized protein</fullName>
    </submittedName>
</protein>
<accession>A0A5N5L3V2</accession>
<dbReference type="PANTHER" id="PTHR33115">
    <property type="entry name" value="ARM REPEAT SUPERFAMILY PROTEIN"/>
    <property type="match status" value="1"/>
</dbReference>
<reference evidence="3" key="1">
    <citation type="journal article" date="2019" name="Gigascience">
        <title>De novo genome assembly of the endangered Acer yangbiense, a plant species with extremely small populations endemic to Yunnan Province, China.</title>
        <authorList>
            <person name="Yang J."/>
            <person name="Wariss H.M."/>
            <person name="Tao L."/>
            <person name="Zhang R."/>
            <person name="Yun Q."/>
            <person name="Hollingsworth P."/>
            <person name="Dao Z."/>
            <person name="Luo G."/>
            <person name="Guo H."/>
            <person name="Ma Y."/>
            <person name="Sun W."/>
        </authorList>
    </citation>
    <scope>NUCLEOTIDE SEQUENCE [LARGE SCALE GENOMIC DNA]</scope>
    <source>
        <strain evidence="3">cv. br00</strain>
    </source>
</reference>
<dbReference type="EMBL" id="VDCV01000010">
    <property type="protein sequence ID" value="KAB5537413.1"/>
    <property type="molecule type" value="Genomic_DNA"/>
</dbReference>
<dbReference type="PANTHER" id="PTHR33115:SF50">
    <property type="entry name" value="ARM REPEAT SUPERFAMILY PROTEIN"/>
    <property type="match status" value="1"/>
</dbReference>
<dbReference type="AlphaFoldDB" id="A0A5N5L3V2"/>
<sequence length="829" mass="93281">MDRGVQEEDGSIRLPVDELRRASETYGSATIFEPRRCIGKRDSGTGNSVSPTSPAVPAPEKKLTLFALRLAIFEKAATCLGTLGFIWATVVLLGGFAITLDNTDFWFITIILLIEGTRIYSRSHELEWQHQATWSITDAGINSFRALRSSSHFIVESAKALFRPITRVRKQSLHARELRKNPDEPISGSWGVQRKLTRTWTSSDVPILPYAQWFFLSRNVSRLLYWLQLASASACVVLSLMKLVKRNYGEVEKGDADKRNRQSALNIFYSLALAEALLFLMERAYWQWKAGYCKLLEEVSRECDLGLSGMVSIRRFFYDAYSRCLEGSIFDGLKMNMVTFAMDLLASNSPDEQLIGATILRQFVMNPQFSDDTLQNIGTNISVIDRLVEVLNWKDPQEEEIRRPAAEILSKLAGKKQNSLRVAGIPGSLESISSLLQTSRSYSTTADEIGEKTIICDHAHYGFWTFNHLGLVILKKLARDHDNRGKIGNTRGLLPKIIDFTHVEERLLRDENVTPSQILTVKRSLQLVKILASTTGATGTNLRREISEIVFTISNIRDILRHGEKHPNLQKLSIEILTSLALEEDATERIGGTGGVLKELFNIFFSQRIPENQNHVRIAAGDALAMMVLESRRNCLRILKLRVLERLVGALKVPLLRVNAARILRNLCTYSGVDCFDQLKGVAAAAPTVLEAVMSEENKLQEVMVGLAAEAFKFMSSQESNIMFERTGIEEAELASKILQILKKYENPSVRVPRIRRFSIELAIWMMRNNTASVRTFKDLGLEKELEAVLESTAEVESFNIFSGTYGLSRHSTTIHSLVETAVQLLEDR</sequence>
<keyword evidence="1" id="KW-0812">Transmembrane</keyword>
<evidence type="ECO:0000313" key="3">
    <source>
        <dbReference type="Proteomes" id="UP000326939"/>
    </source>
</evidence>
<gene>
    <name evidence="2" type="ORF">DKX38_014946</name>
</gene>
<dbReference type="InterPro" id="IPR016024">
    <property type="entry name" value="ARM-type_fold"/>
</dbReference>
<keyword evidence="1" id="KW-1133">Transmembrane helix</keyword>
<dbReference type="SUPFAM" id="SSF48371">
    <property type="entry name" value="ARM repeat"/>
    <property type="match status" value="1"/>
</dbReference>
<keyword evidence="1" id="KW-0472">Membrane</keyword>
<feature type="transmembrane region" description="Helical" evidence="1">
    <location>
        <begin position="76"/>
        <end position="99"/>
    </location>
</feature>
<dbReference type="Proteomes" id="UP000326939">
    <property type="component" value="Chromosome 10"/>
</dbReference>
<proteinExistence type="predicted"/>
<dbReference type="InterPro" id="IPR011989">
    <property type="entry name" value="ARM-like"/>
</dbReference>
<dbReference type="Gene3D" id="1.25.10.10">
    <property type="entry name" value="Leucine-rich Repeat Variant"/>
    <property type="match status" value="1"/>
</dbReference>
<comment type="caution">
    <text evidence="2">The sequence shown here is derived from an EMBL/GenBank/DDBJ whole genome shotgun (WGS) entry which is preliminary data.</text>
</comment>
<evidence type="ECO:0000313" key="2">
    <source>
        <dbReference type="EMBL" id="KAB5537413.1"/>
    </source>
</evidence>
<keyword evidence="3" id="KW-1185">Reference proteome</keyword>
<evidence type="ECO:0000256" key="1">
    <source>
        <dbReference type="SAM" id="Phobius"/>
    </source>
</evidence>
<organism evidence="2 3">
    <name type="scientific">Salix brachista</name>
    <dbReference type="NCBI Taxonomy" id="2182728"/>
    <lineage>
        <taxon>Eukaryota</taxon>
        <taxon>Viridiplantae</taxon>
        <taxon>Streptophyta</taxon>
        <taxon>Embryophyta</taxon>
        <taxon>Tracheophyta</taxon>
        <taxon>Spermatophyta</taxon>
        <taxon>Magnoliopsida</taxon>
        <taxon>eudicotyledons</taxon>
        <taxon>Gunneridae</taxon>
        <taxon>Pentapetalae</taxon>
        <taxon>rosids</taxon>
        <taxon>fabids</taxon>
        <taxon>Malpighiales</taxon>
        <taxon>Salicaceae</taxon>
        <taxon>Saliceae</taxon>
        <taxon>Salix</taxon>
    </lineage>
</organism>
<feature type="transmembrane region" description="Helical" evidence="1">
    <location>
        <begin position="264"/>
        <end position="281"/>
    </location>
</feature>
<name>A0A5N5L3V2_9ROSI</name>
<feature type="transmembrane region" description="Helical" evidence="1">
    <location>
        <begin position="223"/>
        <end position="244"/>
    </location>
</feature>